<dbReference type="Gene3D" id="1.10.510.10">
    <property type="entry name" value="Transferase(Phosphotransferase) domain 1"/>
    <property type="match status" value="1"/>
</dbReference>
<sequence length="51" mass="5897">MRGTRGYLAPDEWISGVSITAKADVYNYRMMLFELVSGRRNSDPSELRWPC</sequence>
<dbReference type="AlphaFoldDB" id="A0A072UF52"/>
<accession>A0A072UF52</accession>
<keyword evidence="3" id="KW-0732">Signal</keyword>
<name>A0A072UF52_MEDTR</name>
<keyword evidence="4" id="KW-1133">Transmembrane helix</keyword>
<dbReference type="PANTHER" id="PTHR47974:SF19">
    <property type="entry name" value="RECEPTOR-LIKE SERINE_THREONINE-PROTEIN KINASE"/>
    <property type="match status" value="1"/>
</dbReference>
<evidence type="ECO:0000256" key="1">
    <source>
        <dbReference type="ARBA" id="ARBA00004167"/>
    </source>
</evidence>
<gene>
    <name evidence="7" type="ordered locus">MTR_5g088435</name>
</gene>
<dbReference type="STRING" id="3880.A0A072UF52"/>
<feature type="domain" description="Protein kinase" evidence="6">
    <location>
        <begin position="1"/>
        <end position="51"/>
    </location>
</feature>
<dbReference type="InterPro" id="IPR011009">
    <property type="entry name" value="Kinase-like_dom_sf"/>
</dbReference>
<keyword evidence="5" id="KW-0472">Membrane</keyword>
<evidence type="ECO:0000256" key="2">
    <source>
        <dbReference type="ARBA" id="ARBA00022692"/>
    </source>
</evidence>
<reference evidence="7 9" key="2">
    <citation type="journal article" date="2014" name="BMC Genomics">
        <title>An improved genome release (version Mt4.0) for the model legume Medicago truncatula.</title>
        <authorList>
            <person name="Tang H."/>
            <person name="Krishnakumar V."/>
            <person name="Bidwell S."/>
            <person name="Rosen B."/>
            <person name="Chan A."/>
            <person name="Zhou S."/>
            <person name="Gentzbittel L."/>
            <person name="Childs K.L."/>
            <person name="Yandell M."/>
            <person name="Gundlach H."/>
            <person name="Mayer K.F."/>
            <person name="Schwartz D.C."/>
            <person name="Town C.D."/>
        </authorList>
    </citation>
    <scope>GENOME REANNOTATION</scope>
    <source>
        <strain evidence="7">A17</strain>
        <strain evidence="8 9">cv. Jemalong A17</strain>
    </source>
</reference>
<evidence type="ECO:0000256" key="3">
    <source>
        <dbReference type="ARBA" id="ARBA00022729"/>
    </source>
</evidence>
<dbReference type="Proteomes" id="UP000002051">
    <property type="component" value="Chromosome 5"/>
</dbReference>
<evidence type="ECO:0000313" key="8">
    <source>
        <dbReference type="EnsemblPlants" id="KEH28359"/>
    </source>
</evidence>
<dbReference type="GO" id="GO:0005524">
    <property type="term" value="F:ATP binding"/>
    <property type="evidence" value="ECO:0007669"/>
    <property type="project" value="InterPro"/>
</dbReference>
<evidence type="ECO:0000256" key="4">
    <source>
        <dbReference type="ARBA" id="ARBA00022989"/>
    </source>
</evidence>
<keyword evidence="2" id="KW-0812">Transmembrane</keyword>
<evidence type="ECO:0000313" key="7">
    <source>
        <dbReference type="EMBL" id="KEH28359.1"/>
    </source>
</evidence>
<dbReference type="PROSITE" id="PS50011">
    <property type="entry name" value="PROTEIN_KINASE_DOM"/>
    <property type="match status" value="1"/>
</dbReference>
<dbReference type="HOGENOM" id="CLU_215078_0_0_1"/>
<comment type="subcellular location">
    <subcellularLocation>
        <location evidence="1">Membrane</location>
        <topology evidence="1">Single-pass membrane protein</topology>
    </subcellularLocation>
</comment>
<reference evidence="7 9" key="1">
    <citation type="journal article" date="2011" name="Nature">
        <title>The Medicago genome provides insight into the evolution of rhizobial symbioses.</title>
        <authorList>
            <person name="Young N.D."/>
            <person name="Debelle F."/>
            <person name="Oldroyd G.E."/>
            <person name="Geurts R."/>
            <person name="Cannon S.B."/>
            <person name="Udvardi M.K."/>
            <person name="Benedito V.A."/>
            <person name="Mayer K.F."/>
            <person name="Gouzy J."/>
            <person name="Schoof H."/>
            <person name="Van de Peer Y."/>
            <person name="Proost S."/>
            <person name="Cook D.R."/>
            <person name="Meyers B.C."/>
            <person name="Spannagl M."/>
            <person name="Cheung F."/>
            <person name="De Mita S."/>
            <person name="Krishnakumar V."/>
            <person name="Gundlach H."/>
            <person name="Zhou S."/>
            <person name="Mudge J."/>
            <person name="Bharti A.K."/>
            <person name="Murray J.D."/>
            <person name="Naoumkina M.A."/>
            <person name="Rosen B."/>
            <person name="Silverstein K.A."/>
            <person name="Tang H."/>
            <person name="Rombauts S."/>
            <person name="Zhao P.X."/>
            <person name="Zhou P."/>
            <person name="Barbe V."/>
            <person name="Bardou P."/>
            <person name="Bechner M."/>
            <person name="Bellec A."/>
            <person name="Berger A."/>
            <person name="Berges H."/>
            <person name="Bidwell S."/>
            <person name="Bisseling T."/>
            <person name="Choisne N."/>
            <person name="Couloux A."/>
            <person name="Denny R."/>
            <person name="Deshpande S."/>
            <person name="Dai X."/>
            <person name="Doyle J.J."/>
            <person name="Dudez A.M."/>
            <person name="Farmer A.D."/>
            <person name="Fouteau S."/>
            <person name="Franken C."/>
            <person name="Gibelin C."/>
            <person name="Gish J."/>
            <person name="Goldstein S."/>
            <person name="Gonzalez A.J."/>
            <person name="Green P.J."/>
            <person name="Hallab A."/>
            <person name="Hartog M."/>
            <person name="Hua A."/>
            <person name="Humphray S.J."/>
            <person name="Jeong D.H."/>
            <person name="Jing Y."/>
            <person name="Jocker A."/>
            <person name="Kenton S.M."/>
            <person name="Kim D.J."/>
            <person name="Klee K."/>
            <person name="Lai H."/>
            <person name="Lang C."/>
            <person name="Lin S."/>
            <person name="Macmil S.L."/>
            <person name="Magdelenat G."/>
            <person name="Matthews L."/>
            <person name="McCorrison J."/>
            <person name="Monaghan E.L."/>
            <person name="Mun J.H."/>
            <person name="Najar F.Z."/>
            <person name="Nicholson C."/>
            <person name="Noirot C."/>
            <person name="O'Bleness M."/>
            <person name="Paule C.R."/>
            <person name="Poulain J."/>
            <person name="Prion F."/>
            <person name="Qin B."/>
            <person name="Qu C."/>
            <person name="Retzel E.F."/>
            <person name="Riddle C."/>
            <person name="Sallet E."/>
            <person name="Samain S."/>
            <person name="Samson N."/>
            <person name="Sanders I."/>
            <person name="Saurat O."/>
            <person name="Scarpelli C."/>
            <person name="Schiex T."/>
            <person name="Segurens B."/>
            <person name="Severin A.J."/>
            <person name="Sherrier D.J."/>
            <person name="Shi R."/>
            <person name="Sims S."/>
            <person name="Singer S.R."/>
            <person name="Sinharoy S."/>
            <person name="Sterck L."/>
            <person name="Viollet A."/>
            <person name="Wang B.B."/>
            <person name="Wang K."/>
            <person name="Wang M."/>
            <person name="Wang X."/>
            <person name="Warfsmann J."/>
            <person name="Weissenbach J."/>
            <person name="White D.D."/>
            <person name="White J.D."/>
            <person name="Wiley G.B."/>
            <person name="Wincker P."/>
            <person name="Xing Y."/>
            <person name="Yang L."/>
            <person name="Yao Z."/>
            <person name="Ying F."/>
            <person name="Zhai J."/>
            <person name="Zhou L."/>
            <person name="Zuber A."/>
            <person name="Denarie J."/>
            <person name="Dixon R.A."/>
            <person name="May G.D."/>
            <person name="Schwartz D.C."/>
            <person name="Rogers J."/>
            <person name="Quetier F."/>
            <person name="Town C.D."/>
            <person name="Roe B.A."/>
        </authorList>
    </citation>
    <scope>NUCLEOTIDE SEQUENCE [LARGE SCALE GENOMIC DNA]</scope>
    <source>
        <strain evidence="7">A17</strain>
        <strain evidence="8 9">cv. Jemalong A17</strain>
    </source>
</reference>
<dbReference type="EMBL" id="CM001221">
    <property type="protein sequence ID" value="KEH28359.1"/>
    <property type="molecule type" value="Genomic_DNA"/>
</dbReference>
<dbReference type="InterPro" id="IPR000719">
    <property type="entry name" value="Prot_kinase_dom"/>
</dbReference>
<dbReference type="EnsemblPlants" id="KEH28359">
    <property type="protein sequence ID" value="KEH28359"/>
    <property type="gene ID" value="MTR_5g088435"/>
</dbReference>
<dbReference type="PaxDb" id="3880-AET00112"/>
<reference evidence="8" key="3">
    <citation type="submission" date="2015-04" db="UniProtKB">
        <authorList>
            <consortium name="EnsemblPlants"/>
        </authorList>
    </citation>
    <scope>IDENTIFICATION</scope>
    <source>
        <strain evidence="8">cv. Jemalong A17</strain>
    </source>
</reference>
<dbReference type="PANTHER" id="PTHR47974">
    <property type="entry name" value="OS07G0415500 PROTEIN"/>
    <property type="match status" value="1"/>
</dbReference>
<organism evidence="7 9">
    <name type="scientific">Medicago truncatula</name>
    <name type="common">Barrel medic</name>
    <name type="synonym">Medicago tribuloides</name>
    <dbReference type="NCBI Taxonomy" id="3880"/>
    <lineage>
        <taxon>Eukaryota</taxon>
        <taxon>Viridiplantae</taxon>
        <taxon>Streptophyta</taxon>
        <taxon>Embryophyta</taxon>
        <taxon>Tracheophyta</taxon>
        <taxon>Spermatophyta</taxon>
        <taxon>Magnoliopsida</taxon>
        <taxon>eudicotyledons</taxon>
        <taxon>Gunneridae</taxon>
        <taxon>Pentapetalae</taxon>
        <taxon>rosids</taxon>
        <taxon>fabids</taxon>
        <taxon>Fabales</taxon>
        <taxon>Fabaceae</taxon>
        <taxon>Papilionoideae</taxon>
        <taxon>50 kb inversion clade</taxon>
        <taxon>NPAAA clade</taxon>
        <taxon>Hologalegina</taxon>
        <taxon>IRL clade</taxon>
        <taxon>Trifolieae</taxon>
        <taxon>Medicago</taxon>
    </lineage>
</organism>
<keyword evidence="9" id="KW-1185">Reference proteome</keyword>
<proteinExistence type="predicted"/>
<dbReference type="GO" id="GO:0016020">
    <property type="term" value="C:membrane"/>
    <property type="evidence" value="ECO:0007669"/>
    <property type="project" value="UniProtKB-SubCell"/>
</dbReference>
<evidence type="ECO:0000313" key="9">
    <source>
        <dbReference type="Proteomes" id="UP000002051"/>
    </source>
</evidence>
<dbReference type="eggNOG" id="KOG3256">
    <property type="taxonomic scope" value="Eukaryota"/>
</dbReference>
<evidence type="ECO:0000256" key="5">
    <source>
        <dbReference type="ARBA" id="ARBA00023136"/>
    </source>
</evidence>
<protein>
    <submittedName>
        <fullName evidence="7">G-type lectin S-receptor-like Serine/Threonine-kinase</fullName>
    </submittedName>
</protein>
<evidence type="ECO:0000259" key="6">
    <source>
        <dbReference type="PROSITE" id="PS50011"/>
    </source>
</evidence>
<dbReference type="GO" id="GO:0004672">
    <property type="term" value="F:protein kinase activity"/>
    <property type="evidence" value="ECO:0007669"/>
    <property type="project" value="InterPro"/>
</dbReference>
<dbReference type="SUPFAM" id="SSF56112">
    <property type="entry name" value="Protein kinase-like (PK-like)"/>
    <property type="match status" value="1"/>
</dbReference>